<name>X1FP21_9ZZZZ</name>
<sequence length="199" mass="22241">FANDSAGNLNDSLILTLYKDTVAPSVTVNFPLNNTHWNSSPIFNVWVYDQNPVSISYQVVGYSPMNLSNNTDILLNIAIWGDLSEGIFFIDIFAVDSLGNLNDSIRLTLYKDTVKPVININLPQINDLYGDISPNFEISVSENHLNTTWYILTGESTIILFTGFSGTIDQLTWELFGKLTVIIGTIISLIRVRFTELLV</sequence>
<dbReference type="EMBL" id="BARU01007646">
    <property type="protein sequence ID" value="GAH46732.1"/>
    <property type="molecule type" value="Genomic_DNA"/>
</dbReference>
<proteinExistence type="predicted"/>
<reference evidence="1" key="1">
    <citation type="journal article" date="2014" name="Front. Microbiol.">
        <title>High frequency of phylogenetically diverse reductive dehalogenase-homologous genes in deep subseafloor sedimentary metagenomes.</title>
        <authorList>
            <person name="Kawai M."/>
            <person name="Futagami T."/>
            <person name="Toyoda A."/>
            <person name="Takaki Y."/>
            <person name="Nishi S."/>
            <person name="Hori S."/>
            <person name="Arai W."/>
            <person name="Tsubouchi T."/>
            <person name="Morono Y."/>
            <person name="Uchiyama I."/>
            <person name="Ito T."/>
            <person name="Fujiyama A."/>
            <person name="Inagaki F."/>
            <person name="Takami H."/>
        </authorList>
    </citation>
    <scope>NUCLEOTIDE SEQUENCE</scope>
    <source>
        <strain evidence="1">Expedition CK06-06</strain>
    </source>
</reference>
<evidence type="ECO:0000313" key="1">
    <source>
        <dbReference type="EMBL" id="GAH46732.1"/>
    </source>
</evidence>
<accession>X1FP21</accession>
<comment type="caution">
    <text evidence="1">The sequence shown here is derived from an EMBL/GenBank/DDBJ whole genome shotgun (WGS) entry which is preliminary data.</text>
</comment>
<organism evidence="1">
    <name type="scientific">marine sediment metagenome</name>
    <dbReference type="NCBI Taxonomy" id="412755"/>
    <lineage>
        <taxon>unclassified sequences</taxon>
        <taxon>metagenomes</taxon>
        <taxon>ecological metagenomes</taxon>
    </lineage>
</organism>
<evidence type="ECO:0008006" key="2">
    <source>
        <dbReference type="Google" id="ProtNLM"/>
    </source>
</evidence>
<gene>
    <name evidence="1" type="ORF">S03H2_15067</name>
</gene>
<dbReference type="AlphaFoldDB" id="X1FP21"/>
<feature type="non-terminal residue" evidence="1">
    <location>
        <position position="1"/>
    </location>
</feature>
<protein>
    <recommendedName>
        <fullName evidence="2">Bacterial Ig-like domain-containing protein</fullName>
    </recommendedName>
</protein>